<dbReference type="AlphaFoldDB" id="A0A2M8F9L6"/>
<proteinExistence type="predicted"/>
<gene>
    <name evidence="1" type="ORF">CO030_03030</name>
</gene>
<dbReference type="EMBL" id="PFRH01000099">
    <property type="protein sequence ID" value="PJC52398.1"/>
    <property type="molecule type" value="Genomic_DNA"/>
</dbReference>
<protein>
    <submittedName>
        <fullName evidence="1">Uncharacterized protein</fullName>
    </submittedName>
</protein>
<name>A0A2M8F9L6_9BACT</name>
<evidence type="ECO:0000313" key="2">
    <source>
        <dbReference type="Proteomes" id="UP000231456"/>
    </source>
</evidence>
<evidence type="ECO:0000313" key="1">
    <source>
        <dbReference type="EMBL" id="PJC52398.1"/>
    </source>
</evidence>
<sequence length="61" mass="6997">MPWNGVGVTSLLPLQRHGTYVMSCVHWFPSGETLISLPKPRQKESIKKEVFCQYFPHIVPT</sequence>
<accession>A0A2M8F9L6</accession>
<reference evidence="2" key="1">
    <citation type="submission" date="2017-09" db="EMBL/GenBank/DDBJ databases">
        <title>Depth-based differentiation of microbial function through sediment-hosted aquifers and enrichment of novel symbionts in the deep terrestrial subsurface.</title>
        <authorList>
            <person name="Probst A.J."/>
            <person name="Ladd B."/>
            <person name="Jarett J.K."/>
            <person name="Geller-Mcgrath D.E."/>
            <person name="Sieber C.M.K."/>
            <person name="Emerson J.B."/>
            <person name="Anantharaman K."/>
            <person name="Thomas B.C."/>
            <person name="Malmstrom R."/>
            <person name="Stieglmeier M."/>
            <person name="Klingl A."/>
            <person name="Woyke T."/>
            <person name="Ryan C.M."/>
            <person name="Banfield J.F."/>
        </authorList>
    </citation>
    <scope>NUCLEOTIDE SEQUENCE [LARGE SCALE GENOMIC DNA]</scope>
</reference>
<dbReference type="Proteomes" id="UP000231456">
    <property type="component" value="Unassembled WGS sequence"/>
</dbReference>
<comment type="caution">
    <text evidence="1">The sequence shown here is derived from an EMBL/GenBank/DDBJ whole genome shotgun (WGS) entry which is preliminary data.</text>
</comment>
<organism evidence="1 2">
    <name type="scientific">Candidatus Magasanikbacteria bacterium CG_4_9_14_0_2_um_filter_42_11</name>
    <dbReference type="NCBI Taxonomy" id="1974643"/>
    <lineage>
        <taxon>Bacteria</taxon>
        <taxon>Candidatus Magasanikiibacteriota</taxon>
    </lineage>
</organism>